<evidence type="ECO:0000313" key="2">
    <source>
        <dbReference type="Proteomes" id="UP000037997"/>
    </source>
</evidence>
<dbReference type="PATRIC" id="fig|35818.11.peg.2216"/>
<comment type="caution">
    <text evidence="1">The sequence shown here is derived from an EMBL/GenBank/DDBJ whole genome shotgun (WGS) entry which is preliminary data.</text>
</comment>
<dbReference type="EMBL" id="JNOC01000077">
    <property type="protein sequence ID" value="KPH54991.1"/>
    <property type="molecule type" value="Genomic_DNA"/>
</dbReference>
<reference evidence="1 2" key="1">
    <citation type="submission" date="2014-06" db="EMBL/GenBank/DDBJ databases">
        <title>Helicobacter pullorum isolates in fresh chicken meat - phenotypic and genotypic features.</title>
        <authorList>
            <person name="Borges V."/>
            <person name="Santos A."/>
            <person name="Correia C.B."/>
            <person name="Saraiva M."/>
            <person name="Menard A."/>
            <person name="Vieira L."/>
            <person name="Sampaio D.A."/>
            <person name="Gomes J.P."/>
            <person name="Oleastro M."/>
        </authorList>
    </citation>
    <scope>NUCLEOTIDE SEQUENCE [LARGE SCALE GENOMIC DNA]</scope>
    <source>
        <strain evidence="1 2">229334/12</strain>
    </source>
</reference>
<dbReference type="AlphaFoldDB" id="A0A0N0LSP4"/>
<dbReference type="Proteomes" id="UP000037997">
    <property type="component" value="Unassembled WGS sequence"/>
</dbReference>
<evidence type="ECO:0000313" key="1">
    <source>
        <dbReference type="EMBL" id="KPH54991.1"/>
    </source>
</evidence>
<organism evidence="1 2">
    <name type="scientific">Helicobacter pullorum</name>
    <dbReference type="NCBI Taxonomy" id="35818"/>
    <lineage>
        <taxon>Bacteria</taxon>
        <taxon>Pseudomonadati</taxon>
        <taxon>Campylobacterota</taxon>
        <taxon>Epsilonproteobacteria</taxon>
        <taxon>Campylobacterales</taxon>
        <taxon>Helicobacteraceae</taxon>
        <taxon>Helicobacter</taxon>
    </lineage>
</organism>
<sequence>MGLIKKGERNLEIAKILDTQEFLKMSNLQKEHLCSTIINRLYYGVYLIGKGKLLQKDSTLKEEDFLGHGTLNQINNQNLNPNSKHLWIRLMQYYPRAICVRGVKLREIREMYDYRSDDMNKALQDLQSAKNIAQYLAKQLKELQ</sequence>
<protein>
    <submittedName>
        <fullName evidence="1">Uncharacterized protein</fullName>
    </submittedName>
</protein>
<proteinExistence type="predicted"/>
<name>A0A0N0LSP4_9HELI</name>
<gene>
    <name evidence="1" type="ORF">HPU229334_11200</name>
</gene>
<accession>A0A0N0LSP4</accession>